<gene>
    <name evidence="1" type="ORF">S01H1_31297</name>
</gene>
<evidence type="ECO:0000313" key="1">
    <source>
        <dbReference type="EMBL" id="GAF89357.1"/>
    </source>
</evidence>
<proteinExistence type="predicted"/>
<evidence type="ECO:0008006" key="2">
    <source>
        <dbReference type="Google" id="ProtNLM"/>
    </source>
</evidence>
<reference evidence="1" key="1">
    <citation type="journal article" date="2014" name="Front. Microbiol.">
        <title>High frequency of phylogenetically diverse reductive dehalogenase-homologous genes in deep subseafloor sedimentary metagenomes.</title>
        <authorList>
            <person name="Kawai M."/>
            <person name="Futagami T."/>
            <person name="Toyoda A."/>
            <person name="Takaki Y."/>
            <person name="Nishi S."/>
            <person name="Hori S."/>
            <person name="Arai W."/>
            <person name="Tsubouchi T."/>
            <person name="Morono Y."/>
            <person name="Uchiyama I."/>
            <person name="Ito T."/>
            <person name="Fujiyama A."/>
            <person name="Inagaki F."/>
            <person name="Takami H."/>
        </authorList>
    </citation>
    <scope>NUCLEOTIDE SEQUENCE</scope>
    <source>
        <strain evidence="1">Expedition CK06-06</strain>
    </source>
</reference>
<accession>X0TMJ3</accession>
<organism evidence="1">
    <name type="scientific">marine sediment metagenome</name>
    <dbReference type="NCBI Taxonomy" id="412755"/>
    <lineage>
        <taxon>unclassified sequences</taxon>
        <taxon>metagenomes</taxon>
        <taxon>ecological metagenomes</taxon>
    </lineage>
</organism>
<comment type="caution">
    <text evidence="1">The sequence shown here is derived from an EMBL/GenBank/DDBJ whole genome shotgun (WGS) entry which is preliminary data.</text>
</comment>
<dbReference type="EMBL" id="BARS01019302">
    <property type="protein sequence ID" value="GAF89357.1"/>
    <property type="molecule type" value="Genomic_DNA"/>
</dbReference>
<protein>
    <recommendedName>
        <fullName evidence="2">YopX protein domain-containing protein</fullName>
    </recommendedName>
</protein>
<name>X0TMJ3_9ZZZZ</name>
<dbReference type="AlphaFoldDB" id="X0TMJ3"/>
<sequence length="56" mass="6709">MLNVKIKVWDNDKKDWASFTSIEFKDGKMWLRDCWGHYIDGDFEIIEITVSKETPK</sequence>